<gene>
    <name evidence="14" type="primary">CadN_1</name>
    <name evidence="14" type="ORF">Anas_10625</name>
</gene>
<dbReference type="OrthoDB" id="6252479at2759"/>
<evidence type="ECO:0000256" key="8">
    <source>
        <dbReference type="ARBA" id="ARBA00023157"/>
    </source>
</evidence>
<dbReference type="InterPro" id="IPR002126">
    <property type="entry name" value="Cadherin-like_dom"/>
</dbReference>
<evidence type="ECO:0000256" key="4">
    <source>
        <dbReference type="ARBA" id="ARBA00022737"/>
    </source>
</evidence>
<dbReference type="PROSITE" id="PS50026">
    <property type="entry name" value="EGF_3"/>
    <property type="match status" value="1"/>
</dbReference>
<feature type="domain" description="Cadherin" evidence="13">
    <location>
        <begin position="282"/>
        <end position="395"/>
    </location>
</feature>
<keyword evidence="7" id="KW-0472">Membrane</keyword>
<dbReference type="GO" id="GO:0005509">
    <property type="term" value="F:calcium ion binding"/>
    <property type="evidence" value="ECO:0007669"/>
    <property type="project" value="UniProtKB-UniRule"/>
</dbReference>
<evidence type="ECO:0000256" key="1">
    <source>
        <dbReference type="ARBA" id="ARBA00004167"/>
    </source>
</evidence>
<dbReference type="FunFam" id="2.60.40.60:FF:000015">
    <property type="entry name" value="FAT atypical cadherin 1"/>
    <property type="match status" value="1"/>
</dbReference>
<dbReference type="InterPro" id="IPR039808">
    <property type="entry name" value="Cadherin"/>
</dbReference>
<evidence type="ECO:0000256" key="5">
    <source>
        <dbReference type="ARBA" id="ARBA00022837"/>
    </source>
</evidence>
<proteinExistence type="predicted"/>
<dbReference type="PANTHER" id="PTHR24027:SF422">
    <property type="entry name" value="CADHERIN DOMAIN-CONTAINING PROTEIN"/>
    <property type="match status" value="1"/>
</dbReference>
<keyword evidence="6" id="KW-1133">Transmembrane helix</keyword>
<evidence type="ECO:0000256" key="10">
    <source>
        <dbReference type="PROSITE-ProRule" id="PRU00076"/>
    </source>
</evidence>
<evidence type="ECO:0000256" key="11">
    <source>
        <dbReference type="SAM" id="MobiDB-lite"/>
    </source>
</evidence>
<feature type="region of interest" description="Disordered" evidence="11">
    <location>
        <begin position="1"/>
        <end position="20"/>
    </location>
</feature>
<dbReference type="PROSITE" id="PS50268">
    <property type="entry name" value="CADHERIN_2"/>
    <property type="match status" value="5"/>
</dbReference>
<evidence type="ECO:0000313" key="15">
    <source>
        <dbReference type="Proteomes" id="UP000326759"/>
    </source>
</evidence>
<dbReference type="Gene3D" id="2.10.25.10">
    <property type="entry name" value="Laminin"/>
    <property type="match status" value="1"/>
</dbReference>
<name>A0A5N5SMF6_9CRUS</name>
<dbReference type="GO" id="GO:0016342">
    <property type="term" value="C:catenin complex"/>
    <property type="evidence" value="ECO:0007669"/>
    <property type="project" value="TreeGrafter"/>
</dbReference>
<keyword evidence="8" id="KW-1015">Disulfide bond</keyword>
<keyword evidence="3" id="KW-0732">Signal</keyword>
<evidence type="ECO:0000256" key="9">
    <source>
        <dbReference type="PROSITE-ProRule" id="PRU00043"/>
    </source>
</evidence>
<dbReference type="CDD" id="cd11304">
    <property type="entry name" value="Cadherin_repeat"/>
    <property type="match status" value="5"/>
</dbReference>
<keyword evidence="5 9" id="KW-0106">Calcium</keyword>
<dbReference type="InterPro" id="IPR020894">
    <property type="entry name" value="Cadherin_CS"/>
</dbReference>
<dbReference type="SUPFAM" id="SSF49313">
    <property type="entry name" value="Cadherin-like"/>
    <property type="match status" value="5"/>
</dbReference>
<dbReference type="GO" id="GO:0001736">
    <property type="term" value="P:establishment of planar polarity"/>
    <property type="evidence" value="ECO:0007669"/>
    <property type="project" value="UniProtKB-ARBA"/>
</dbReference>
<reference evidence="14 15" key="1">
    <citation type="journal article" date="2019" name="PLoS Biol.">
        <title>Sex chromosomes control vertical transmission of feminizing Wolbachia symbionts in an isopod.</title>
        <authorList>
            <person name="Becking T."/>
            <person name="Chebbi M.A."/>
            <person name="Giraud I."/>
            <person name="Moumen B."/>
            <person name="Laverre T."/>
            <person name="Caubet Y."/>
            <person name="Peccoud J."/>
            <person name="Gilbert C."/>
            <person name="Cordaux R."/>
        </authorList>
    </citation>
    <scope>NUCLEOTIDE SEQUENCE [LARGE SCALE GENOMIC DNA]</scope>
    <source>
        <strain evidence="14">ANa2</strain>
        <tissue evidence="14">Whole body excluding digestive tract and cuticle</tissue>
    </source>
</reference>
<evidence type="ECO:0000259" key="12">
    <source>
        <dbReference type="PROSITE" id="PS50026"/>
    </source>
</evidence>
<dbReference type="PANTHER" id="PTHR24027">
    <property type="entry name" value="CADHERIN-23"/>
    <property type="match status" value="1"/>
</dbReference>
<comment type="caution">
    <text evidence="14">The sequence shown here is derived from an EMBL/GenBank/DDBJ whole genome shotgun (WGS) entry which is preliminary data.</text>
</comment>
<evidence type="ECO:0000313" key="14">
    <source>
        <dbReference type="EMBL" id="KAB7495137.1"/>
    </source>
</evidence>
<evidence type="ECO:0000259" key="13">
    <source>
        <dbReference type="PROSITE" id="PS50268"/>
    </source>
</evidence>
<feature type="domain" description="Cadherin" evidence="13">
    <location>
        <begin position="412"/>
        <end position="504"/>
    </location>
</feature>
<keyword evidence="2" id="KW-0812">Transmembrane</keyword>
<dbReference type="InterPro" id="IPR013320">
    <property type="entry name" value="ConA-like_dom_sf"/>
</dbReference>
<comment type="subcellular location">
    <subcellularLocation>
        <location evidence="1">Membrane</location>
        <topology evidence="1">Single-pass membrane protein</topology>
    </subcellularLocation>
</comment>
<feature type="domain" description="Cadherin" evidence="13">
    <location>
        <begin position="174"/>
        <end position="280"/>
    </location>
</feature>
<accession>A0A5N5SMF6</accession>
<dbReference type="SMART" id="SM00112">
    <property type="entry name" value="CA"/>
    <property type="match status" value="5"/>
</dbReference>
<keyword evidence="4" id="KW-0677">Repeat</keyword>
<dbReference type="InterPro" id="IPR015919">
    <property type="entry name" value="Cadherin-like_sf"/>
</dbReference>
<dbReference type="GO" id="GO:0008013">
    <property type="term" value="F:beta-catenin binding"/>
    <property type="evidence" value="ECO:0007669"/>
    <property type="project" value="TreeGrafter"/>
</dbReference>
<evidence type="ECO:0000256" key="7">
    <source>
        <dbReference type="ARBA" id="ARBA00023136"/>
    </source>
</evidence>
<dbReference type="GO" id="GO:0016477">
    <property type="term" value="P:cell migration"/>
    <property type="evidence" value="ECO:0007669"/>
    <property type="project" value="TreeGrafter"/>
</dbReference>
<sequence length="1009" mass="114463">MVVQAVDKDTSPEFRTDPPPHVRDNFRIDPSTGEIWNIKKLDRETEKQYRIPVQVTDGKNVRDRQYWIIVNDQNDEPPKFNLETGIYETEVEEDLTVGKGTGIRLVIISGNEASKFHINSETGVISVNKELDYDAPINDRNFTMEVRVSDGLRYDTTVVKISVINVNDISPAFLPVEYSVTVLENEECDKVIISVYAYDPDYPSTGDIEYSLSRAEQSNFTIDAKEGSIRVKGCLDRESTPRGTMNIFPIAFDEGGDGKNSEPSSVQIFIKDVNDNHPYIESPPDKYAQFMENVAPQNISNVVVIRLNDYDNATEGNGCPCTLAFDQSTPTNVFESFDVIKMEDENQYQLVTKKTLDREAQKFYVIPFLTTDNKGFSGIRTLTVEVGDQNDSPMSDGESKILVYNYMSSFPSIVIGSVYVTDADDYDVDDKTFEFDPSTPSEDQQFFEINFNTGNITMKRGTGAGDYTLVVQVTDNVRKEKAKGTIHITVIDLPKEAVMESGSFLIQDRSVRDVISQRNLNVYEGTSLYDGLKEELGNIFAVASQNVDIFHLVDTEKSEFKGVEVRFNVHGSPYYTSSHVNGILMQHKNEIESNLQIRIPVVDDNMCLYEDSLRCNGTSCQQELRVDKNKPLVLSGYTSTIVGVKITEEYTCKCGNLDPQPRACPEGYENYCFNGGTCNYTSSGGLTCSCLDDINYGPRCELMTGRFKGGFAWFDSLGTCEEPTLRLTFQSENPSAVLLYNGPIVASPYNYYPKDFLYIVLNNWVVEAYLNLGSETSRVYVPIEPTSFEAFDIFLSWTTNTIEMVIPNCGMNNTIESSEACKRTYIKFQMIKFKIIKYQTKLHSLQFKRYKLKNKLNKKGKKKNIFHIDGCKVRCGPRWSFAVTINGQITCKIVISKMKSLRERENTHSLKSQTVKNLNIVWLFEITRDEILKRGDLKHIRITFFMTEIKLIFIWERSTRDIQILMMSAIIVFEGDEMSIASLSSLGSEILKINVSKFCLCSEEESYHM</sequence>
<keyword evidence="15" id="KW-1185">Reference proteome</keyword>
<dbReference type="PROSITE" id="PS00232">
    <property type="entry name" value="CADHERIN_1"/>
    <property type="match status" value="1"/>
</dbReference>
<organism evidence="14 15">
    <name type="scientific">Armadillidium nasatum</name>
    <dbReference type="NCBI Taxonomy" id="96803"/>
    <lineage>
        <taxon>Eukaryota</taxon>
        <taxon>Metazoa</taxon>
        <taxon>Ecdysozoa</taxon>
        <taxon>Arthropoda</taxon>
        <taxon>Crustacea</taxon>
        <taxon>Multicrustacea</taxon>
        <taxon>Malacostraca</taxon>
        <taxon>Eumalacostraca</taxon>
        <taxon>Peracarida</taxon>
        <taxon>Isopoda</taxon>
        <taxon>Oniscidea</taxon>
        <taxon>Crinocheta</taxon>
        <taxon>Armadillidiidae</taxon>
        <taxon>Armadillidium</taxon>
    </lineage>
</organism>
<comment type="caution">
    <text evidence="10">Lacks conserved residue(s) required for the propagation of feature annotation.</text>
</comment>
<dbReference type="Gene3D" id="2.60.120.200">
    <property type="match status" value="1"/>
</dbReference>
<dbReference type="Proteomes" id="UP000326759">
    <property type="component" value="Unassembled WGS sequence"/>
</dbReference>
<dbReference type="AlphaFoldDB" id="A0A5N5SMF6"/>
<dbReference type="EMBL" id="SEYY01023011">
    <property type="protein sequence ID" value="KAB7495137.1"/>
    <property type="molecule type" value="Genomic_DNA"/>
</dbReference>
<feature type="non-terminal residue" evidence="14">
    <location>
        <position position="1009"/>
    </location>
</feature>
<dbReference type="Pfam" id="PF00028">
    <property type="entry name" value="Cadherin"/>
    <property type="match status" value="3"/>
</dbReference>
<dbReference type="PRINTS" id="PR00205">
    <property type="entry name" value="CADHERIN"/>
</dbReference>
<dbReference type="InterPro" id="IPR000742">
    <property type="entry name" value="EGF"/>
</dbReference>
<evidence type="ECO:0000256" key="3">
    <source>
        <dbReference type="ARBA" id="ARBA00022729"/>
    </source>
</evidence>
<evidence type="ECO:0000256" key="2">
    <source>
        <dbReference type="ARBA" id="ARBA00022692"/>
    </source>
</evidence>
<protein>
    <submittedName>
        <fullName evidence="14">Neural-cadherin</fullName>
    </submittedName>
</protein>
<keyword evidence="10" id="KW-0245">EGF-like domain</keyword>
<dbReference type="GO" id="GO:0045296">
    <property type="term" value="F:cadherin binding"/>
    <property type="evidence" value="ECO:0007669"/>
    <property type="project" value="TreeGrafter"/>
</dbReference>
<dbReference type="Pfam" id="PF24811">
    <property type="entry name" value="Ig_Shg"/>
    <property type="match status" value="1"/>
</dbReference>
<dbReference type="InterPro" id="IPR056370">
    <property type="entry name" value="Shg-like_Ig-like"/>
</dbReference>
<feature type="domain" description="Cadherin" evidence="13">
    <location>
        <begin position="3"/>
        <end position="80"/>
    </location>
</feature>
<dbReference type="GO" id="GO:0007156">
    <property type="term" value="P:homophilic cell adhesion via plasma membrane adhesion molecules"/>
    <property type="evidence" value="ECO:0007669"/>
    <property type="project" value="InterPro"/>
</dbReference>
<dbReference type="GO" id="GO:0007163">
    <property type="term" value="P:establishment or maintenance of cell polarity"/>
    <property type="evidence" value="ECO:0007669"/>
    <property type="project" value="UniProtKB-ARBA"/>
</dbReference>
<dbReference type="SUPFAM" id="SSF49899">
    <property type="entry name" value="Concanavalin A-like lectins/glucanases"/>
    <property type="match status" value="1"/>
</dbReference>
<dbReference type="Gene3D" id="2.60.40.60">
    <property type="entry name" value="Cadherins"/>
    <property type="match status" value="5"/>
</dbReference>
<feature type="domain" description="Cadherin" evidence="13">
    <location>
        <begin position="91"/>
        <end position="173"/>
    </location>
</feature>
<feature type="domain" description="EGF-like" evidence="12">
    <location>
        <begin position="660"/>
        <end position="701"/>
    </location>
</feature>
<evidence type="ECO:0000256" key="6">
    <source>
        <dbReference type="ARBA" id="ARBA00022989"/>
    </source>
</evidence>